<organism evidence="2 3">
    <name type="scientific">Portunus trituberculatus</name>
    <name type="common">Swimming crab</name>
    <name type="synonym">Neptunus trituberculatus</name>
    <dbReference type="NCBI Taxonomy" id="210409"/>
    <lineage>
        <taxon>Eukaryota</taxon>
        <taxon>Metazoa</taxon>
        <taxon>Ecdysozoa</taxon>
        <taxon>Arthropoda</taxon>
        <taxon>Crustacea</taxon>
        <taxon>Multicrustacea</taxon>
        <taxon>Malacostraca</taxon>
        <taxon>Eumalacostraca</taxon>
        <taxon>Eucarida</taxon>
        <taxon>Decapoda</taxon>
        <taxon>Pleocyemata</taxon>
        <taxon>Brachyura</taxon>
        <taxon>Eubrachyura</taxon>
        <taxon>Portunoidea</taxon>
        <taxon>Portunidae</taxon>
        <taxon>Portuninae</taxon>
        <taxon>Portunus</taxon>
    </lineage>
</organism>
<name>A0A5B7KPZ0_PORTR</name>
<keyword evidence="3" id="KW-1185">Reference proteome</keyword>
<dbReference type="Proteomes" id="UP000324222">
    <property type="component" value="Unassembled WGS sequence"/>
</dbReference>
<dbReference type="AlphaFoldDB" id="A0A5B7KPZ0"/>
<dbReference type="EMBL" id="VSRR010153853">
    <property type="protein sequence ID" value="MPD06955.1"/>
    <property type="molecule type" value="Genomic_DNA"/>
</dbReference>
<feature type="compositionally biased region" description="Low complexity" evidence="1">
    <location>
        <begin position="61"/>
        <end position="74"/>
    </location>
</feature>
<reference evidence="2 3" key="1">
    <citation type="submission" date="2019-05" db="EMBL/GenBank/DDBJ databases">
        <title>Another draft genome of Portunus trituberculatus and its Hox gene families provides insights of decapod evolution.</title>
        <authorList>
            <person name="Jeong J.-H."/>
            <person name="Song I."/>
            <person name="Kim S."/>
            <person name="Choi T."/>
            <person name="Kim D."/>
            <person name="Ryu S."/>
            <person name="Kim W."/>
        </authorList>
    </citation>
    <scope>NUCLEOTIDE SEQUENCE [LARGE SCALE GENOMIC DNA]</scope>
    <source>
        <tissue evidence="2">Muscle</tissue>
    </source>
</reference>
<evidence type="ECO:0000313" key="2">
    <source>
        <dbReference type="EMBL" id="MPD06955.1"/>
    </source>
</evidence>
<gene>
    <name evidence="2" type="ORF">E2C01_102793</name>
</gene>
<evidence type="ECO:0000256" key="1">
    <source>
        <dbReference type="SAM" id="MobiDB-lite"/>
    </source>
</evidence>
<accession>A0A5B7KPZ0</accession>
<evidence type="ECO:0000313" key="3">
    <source>
        <dbReference type="Proteomes" id="UP000324222"/>
    </source>
</evidence>
<protein>
    <submittedName>
        <fullName evidence="2">Uncharacterized protein</fullName>
    </submittedName>
</protein>
<proteinExistence type="predicted"/>
<comment type="caution">
    <text evidence="2">The sequence shown here is derived from an EMBL/GenBank/DDBJ whole genome shotgun (WGS) entry which is preliminary data.</text>
</comment>
<sequence length="90" mass="9686">MLPSSTFYFFTLRASHLHLPNLYTTSVCLSVCRCCYLPGHTAARPAVSVHRLKPRFAVSSLSPAQSAPAQALPRASPPRPGFSSQQTTAA</sequence>
<feature type="region of interest" description="Disordered" evidence="1">
    <location>
        <begin position="61"/>
        <end position="90"/>
    </location>
</feature>